<reference evidence="1 2" key="1">
    <citation type="submission" date="2017-09" db="EMBL/GenBank/DDBJ databases">
        <authorList>
            <consortium name="International Durum Wheat Genome Sequencing Consortium (IDWGSC)"/>
            <person name="Milanesi L."/>
        </authorList>
    </citation>
    <scope>NUCLEOTIDE SEQUENCE [LARGE SCALE GENOMIC DNA]</scope>
    <source>
        <strain evidence="2">cv. Svevo</strain>
    </source>
</reference>
<dbReference type="PANTHER" id="PTHR33085">
    <property type="entry name" value="OS12G0113100 PROTEIN-RELATED"/>
    <property type="match status" value="1"/>
</dbReference>
<accession>A0A9R1QTL7</accession>
<dbReference type="AlphaFoldDB" id="A0A9R1QTL7"/>
<organism evidence="1 2">
    <name type="scientific">Triticum turgidum subsp. durum</name>
    <name type="common">Durum wheat</name>
    <name type="synonym">Triticum durum</name>
    <dbReference type="NCBI Taxonomy" id="4567"/>
    <lineage>
        <taxon>Eukaryota</taxon>
        <taxon>Viridiplantae</taxon>
        <taxon>Streptophyta</taxon>
        <taxon>Embryophyta</taxon>
        <taxon>Tracheophyta</taxon>
        <taxon>Spermatophyta</taxon>
        <taxon>Magnoliopsida</taxon>
        <taxon>Liliopsida</taxon>
        <taxon>Poales</taxon>
        <taxon>Poaceae</taxon>
        <taxon>BOP clade</taxon>
        <taxon>Pooideae</taxon>
        <taxon>Triticodae</taxon>
        <taxon>Triticeae</taxon>
        <taxon>Triticinae</taxon>
        <taxon>Triticum</taxon>
    </lineage>
</organism>
<protein>
    <submittedName>
        <fullName evidence="1">Uncharacterized protein</fullName>
    </submittedName>
</protein>
<dbReference type="OMA" id="HVEEWRY"/>
<dbReference type="InterPro" id="IPR012871">
    <property type="entry name" value="DUF1668_ORYSA"/>
</dbReference>
<evidence type="ECO:0000313" key="2">
    <source>
        <dbReference type="Proteomes" id="UP000324705"/>
    </source>
</evidence>
<dbReference type="Pfam" id="PF07893">
    <property type="entry name" value="DUF1668"/>
    <property type="match status" value="1"/>
</dbReference>
<dbReference type="Proteomes" id="UP000324705">
    <property type="component" value="Chromosome 3B"/>
</dbReference>
<evidence type="ECO:0000313" key="1">
    <source>
        <dbReference type="EMBL" id="VAH83381.1"/>
    </source>
</evidence>
<dbReference type="PANTHER" id="PTHR33085:SF119">
    <property type="entry name" value="DUF1618 DOMAIN-CONTAINING PROTEIN"/>
    <property type="match status" value="1"/>
</dbReference>
<gene>
    <name evidence="1" type="ORF">TRITD_3Bv1G230610</name>
</gene>
<proteinExistence type="predicted"/>
<keyword evidence="2" id="KW-1185">Reference proteome</keyword>
<dbReference type="Gramene" id="TRITD3Bv1G230610.1">
    <property type="protein sequence ID" value="TRITD3Bv1G230610.1"/>
    <property type="gene ID" value="TRITD3Bv1G230610"/>
</dbReference>
<dbReference type="EMBL" id="LT934116">
    <property type="protein sequence ID" value="VAH83381.1"/>
    <property type="molecule type" value="Genomic_DNA"/>
</dbReference>
<sequence length="258" mass="28189">MIRRVLNLVVENSSTGVHSVRRIDPYKHLFYGSADEAAAANANKGMVDGAAGMQTLVLPDPAVSFAPSPASLPHMAGLDLFALLGTRGSEGRIVSANVAGESVLYDAHERLFLSLPWLKEPKGFRPVCISVAQPGAPEDSLYAMESMHQHRSSEGHDQAGSCSEVLEYGPTHGGEEVWDMHPGWHWRALPQPPFIVRPGNKSSYITSYATTVNANGCSTIYMSWEGSGIGTYCFDTSRHVEEWRYVGDWTLPVRWGAK</sequence>
<name>A0A9R1QTL7_TRITD</name>